<keyword evidence="7" id="KW-0175">Coiled coil</keyword>
<evidence type="ECO:0000256" key="2">
    <source>
        <dbReference type="ARBA" id="ARBA00022490"/>
    </source>
</evidence>
<sequence length="321" mass="37578">MLKKYKEKFKTSLLGQAEDFKKQVHSLVDNFKKDGPFSASLACPEALEKVATFKDQVTSLKDQEAQIRRGLGIFKIEQPPNKDIATLDKDLDYIEQIWQLTLEWEGNWDSWKVGKFVELQTSAMENASVTAYKKLAKLARELKDKNWEIVEVSKGRVDTFKRTMPLITDLKNKAMRDRHWNQIKNEMQKQFEETSEDFTLERIINFGFDQYAEYINEVSSAATKELAIENSLKAISDAWEIIELDHREVFQALEDHQVQLSTMKASRFVKAFEVEVDKWERTLSHILEVVEMLLTVQRQWMYLENIFLGEDIRKQLPKEVG</sequence>
<keyword evidence="3" id="KW-0493">Microtubule</keyword>
<dbReference type="Proteomes" id="UP000593567">
    <property type="component" value="Unassembled WGS sequence"/>
</dbReference>
<dbReference type="GO" id="GO:0051959">
    <property type="term" value="F:dynein light intermediate chain binding"/>
    <property type="evidence" value="ECO:0007669"/>
    <property type="project" value="InterPro"/>
</dbReference>
<keyword evidence="8" id="KW-0969">Cilium</keyword>
<evidence type="ECO:0000313" key="13">
    <source>
        <dbReference type="EMBL" id="KAF6038527.1"/>
    </source>
</evidence>
<dbReference type="Gene3D" id="1.20.140.100">
    <property type="entry name" value="Dynein heavy chain, N-terminal domain 2"/>
    <property type="match status" value="1"/>
</dbReference>
<evidence type="ECO:0000256" key="6">
    <source>
        <dbReference type="ARBA" id="ARBA00023017"/>
    </source>
</evidence>
<dbReference type="GO" id="GO:0007018">
    <property type="term" value="P:microtubule-based movement"/>
    <property type="evidence" value="ECO:0007669"/>
    <property type="project" value="InterPro"/>
</dbReference>
<comment type="caution">
    <text evidence="13">The sequence shown here is derived from an EMBL/GenBank/DDBJ whole genome shotgun (WGS) entry which is preliminary data.</text>
</comment>
<keyword evidence="11" id="KW-0966">Cell projection</keyword>
<dbReference type="InterPro" id="IPR042222">
    <property type="entry name" value="Dynein_2_N"/>
</dbReference>
<keyword evidence="2" id="KW-0963">Cytoplasm</keyword>
<dbReference type="GO" id="GO:0005524">
    <property type="term" value="F:ATP binding"/>
    <property type="evidence" value="ECO:0007669"/>
    <property type="project" value="UniProtKB-KW"/>
</dbReference>
<reference evidence="13" key="1">
    <citation type="submission" date="2020-06" db="EMBL/GenBank/DDBJ databases">
        <title>Draft genome of Bugula neritina, a colonial animal packing powerful symbionts and potential medicines.</title>
        <authorList>
            <person name="Rayko M."/>
        </authorList>
    </citation>
    <scope>NUCLEOTIDE SEQUENCE [LARGE SCALE GENOMIC DNA]</scope>
    <source>
        <strain evidence="13">Kwan_BN1</strain>
    </source>
</reference>
<accession>A0A7J7KJV7</accession>
<feature type="domain" description="Dynein heavy chain linker" evidence="12">
    <location>
        <begin position="86"/>
        <end position="319"/>
    </location>
</feature>
<dbReference type="AlphaFoldDB" id="A0A7J7KJV7"/>
<dbReference type="PANTHER" id="PTHR45703">
    <property type="entry name" value="DYNEIN HEAVY CHAIN"/>
    <property type="match status" value="1"/>
</dbReference>
<dbReference type="PANTHER" id="PTHR45703:SF32">
    <property type="entry name" value="DYNEINS HEAVY CHAIN"/>
    <property type="match status" value="1"/>
</dbReference>
<dbReference type="FunFam" id="1.10.287.2620:FF:000002">
    <property type="entry name" value="Dynein heavy chain 2, axonemal"/>
    <property type="match status" value="1"/>
</dbReference>
<evidence type="ECO:0000256" key="4">
    <source>
        <dbReference type="ARBA" id="ARBA00022741"/>
    </source>
</evidence>
<dbReference type="InterPro" id="IPR013602">
    <property type="entry name" value="Dynein_heavy_linker"/>
</dbReference>
<dbReference type="EMBL" id="VXIV02000402">
    <property type="protein sequence ID" value="KAF6038527.1"/>
    <property type="molecule type" value="Genomic_DNA"/>
</dbReference>
<dbReference type="GO" id="GO:0045505">
    <property type="term" value="F:dynein intermediate chain binding"/>
    <property type="evidence" value="ECO:0007669"/>
    <property type="project" value="InterPro"/>
</dbReference>
<dbReference type="OrthoDB" id="6276265at2759"/>
<evidence type="ECO:0000256" key="5">
    <source>
        <dbReference type="ARBA" id="ARBA00022840"/>
    </source>
</evidence>
<comment type="subcellular location">
    <subcellularLocation>
        <location evidence="1">Cytoplasm</location>
        <location evidence="1">Cytoskeleton</location>
        <location evidence="1">Cilium axoneme</location>
    </subcellularLocation>
</comment>
<keyword evidence="10" id="KW-0206">Cytoskeleton</keyword>
<proteinExistence type="predicted"/>
<evidence type="ECO:0000256" key="10">
    <source>
        <dbReference type="ARBA" id="ARBA00023212"/>
    </source>
</evidence>
<keyword evidence="5" id="KW-0067">ATP-binding</keyword>
<gene>
    <name evidence="13" type="ORF">EB796_003168</name>
</gene>
<keyword evidence="9" id="KW-0505">Motor protein</keyword>
<evidence type="ECO:0000256" key="1">
    <source>
        <dbReference type="ARBA" id="ARBA00004430"/>
    </source>
</evidence>
<dbReference type="GO" id="GO:0030286">
    <property type="term" value="C:dynein complex"/>
    <property type="evidence" value="ECO:0007669"/>
    <property type="project" value="UniProtKB-KW"/>
</dbReference>
<dbReference type="GO" id="GO:0005874">
    <property type="term" value="C:microtubule"/>
    <property type="evidence" value="ECO:0007669"/>
    <property type="project" value="UniProtKB-KW"/>
</dbReference>
<evidence type="ECO:0000259" key="12">
    <source>
        <dbReference type="Pfam" id="PF08393"/>
    </source>
</evidence>
<keyword evidence="6" id="KW-0243">Dynein</keyword>
<evidence type="ECO:0000256" key="9">
    <source>
        <dbReference type="ARBA" id="ARBA00023175"/>
    </source>
</evidence>
<name>A0A7J7KJV7_BUGNE</name>
<organism evidence="13 14">
    <name type="scientific">Bugula neritina</name>
    <name type="common">Brown bryozoan</name>
    <name type="synonym">Sertularia neritina</name>
    <dbReference type="NCBI Taxonomy" id="10212"/>
    <lineage>
        <taxon>Eukaryota</taxon>
        <taxon>Metazoa</taxon>
        <taxon>Spiralia</taxon>
        <taxon>Lophotrochozoa</taxon>
        <taxon>Bryozoa</taxon>
        <taxon>Gymnolaemata</taxon>
        <taxon>Cheilostomatida</taxon>
        <taxon>Flustrina</taxon>
        <taxon>Buguloidea</taxon>
        <taxon>Bugulidae</taxon>
        <taxon>Bugula</taxon>
    </lineage>
</organism>
<evidence type="ECO:0000256" key="8">
    <source>
        <dbReference type="ARBA" id="ARBA00023069"/>
    </source>
</evidence>
<keyword evidence="14" id="KW-1185">Reference proteome</keyword>
<evidence type="ECO:0000256" key="7">
    <source>
        <dbReference type="ARBA" id="ARBA00023054"/>
    </source>
</evidence>
<protein>
    <submittedName>
        <fullName evidence="13">DNAH2</fullName>
    </submittedName>
</protein>
<dbReference type="InterPro" id="IPR026983">
    <property type="entry name" value="DHC"/>
</dbReference>
<dbReference type="GO" id="GO:0005930">
    <property type="term" value="C:axoneme"/>
    <property type="evidence" value="ECO:0007669"/>
    <property type="project" value="UniProtKB-SubCell"/>
</dbReference>
<evidence type="ECO:0000256" key="3">
    <source>
        <dbReference type="ARBA" id="ARBA00022701"/>
    </source>
</evidence>
<dbReference type="Pfam" id="PF08393">
    <property type="entry name" value="DHC_N2"/>
    <property type="match status" value="1"/>
</dbReference>
<evidence type="ECO:0000256" key="11">
    <source>
        <dbReference type="ARBA" id="ARBA00023273"/>
    </source>
</evidence>
<keyword evidence="4" id="KW-0547">Nucleotide-binding</keyword>
<evidence type="ECO:0000313" key="14">
    <source>
        <dbReference type="Proteomes" id="UP000593567"/>
    </source>
</evidence>